<evidence type="ECO:0000313" key="16">
    <source>
        <dbReference type="EnsemblMetazoa" id="AQUA008548-PA"/>
    </source>
</evidence>
<dbReference type="GO" id="GO:0009755">
    <property type="term" value="P:hormone-mediated signaling pathway"/>
    <property type="evidence" value="ECO:0007669"/>
    <property type="project" value="TreeGrafter"/>
</dbReference>
<dbReference type="SUPFAM" id="SSF52058">
    <property type="entry name" value="L domain-like"/>
    <property type="match status" value="1"/>
</dbReference>
<comment type="similarity">
    <text evidence="2">Belongs to the G-protein coupled receptor 1 family.</text>
</comment>
<feature type="signal peptide" evidence="14">
    <location>
        <begin position="1"/>
        <end position="32"/>
    </location>
</feature>
<dbReference type="GO" id="GO:0016500">
    <property type="term" value="F:protein-hormone receptor activity"/>
    <property type="evidence" value="ECO:0007669"/>
    <property type="project" value="InterPro"/>
</dbReference>
<feature type="transmembrane region" description="Helical" evidence="13">
    <location>
        <begin position="575"/>
        <end position="594"/>
    </location>
</feature>
<name>A0A182XFE1_ANOQN</name>
<dbReference type="FunFam" id="1.20.1070.10:FF:000181">
    <property type="entry name" value="Thyrotropin receptor"/>
    <property type="match status" value="1"/>
</dbReference>
<dbReference type="FunFam" id="3.80.10.10:FF:000426">
    <property type="entry name" value="Follicle-stimulating hormone receptor-like Protein"/>
    <property type="match status" value="1"/>
</dbReference>
<dbReference type="STRING" id="34691.A0A182XFE1"/>
<evidence type="ECO:0000256" key="13">
    <source>
        <dbReference type="SAM" id="Phobius"/>
    </source>
</evidence>
<feature type="domain" description="G-protein coupled receptors family 1 profile" evidence="15">
    <location>
        <begin position="585"/>
        <end position="836"/>
    </location>
</feature>
<dbReference type="CDD" id="cd15136">
    <property type="entry name" value="7tmA_Glyco_hormone_R"/>
    <property type="match status" value="1"/>
</dbReference>
<dbReference type="SUPFAM" id="SSF81321">
    <property type="entry name" value="Family A G protein-coupled receptor-like"/>
    <property type="match status" value="1"/>
</dbReference>
<keyword evidence="17" id="KW-1185">Reference proteome</keyword>
<dbReference type="PANTHER" id="PTHR24372">
    <property type="entry name" value="GLYCOPROTEIN HORMONE RECEPTOR"/>
    <property type="match status" value="1"/>
</dbReference>
<dbReference type="EnsemblMetazoa" id="AQUA008548-RA">
    <property type="protein sequence ID" value="AQUA008548-PA"/>
    <property type="gene ID" value="AQUA008548"/>
</dbReference>
<dbReference type="PANTHER" id="PTHR24372:SF74">
    <property type="entry name" value="LP13728P"/>
    <property type="match status" value="1"/>
</dbReference>
<evidence type="ECO:0000256" key="14">
    <source>
        <dbReference type="SAM" id="SignalP"/>
    </source>
</evidence>
<evidence type="ECO:0000256" key="9">
    <source>
        <dbReference type="ARBA" id="ARBA00023136"/>
    </source>
</evidence>
<evidence type="ECO:0000256" key="2">
    <source>
        <dbReference type="ARBA" id="ARBA00010663"/>
    </source>
</evidence>
<comment type="subcellular location">
    <subcellularLocation>
        <location evidence="1">Cell membrane</location>
        <topology evidence="1">Multi-pass membrane protein</topology>
    </subcellularLocation>
</comment>
<proteinExistence type="inferred from homology"/>
<keyword evidence="10" id="KW-0675">Receptor</keyword>
<evidence type="ECO:0000256" key="11">
    <source>
        <dbReference type="ARBA" id="ARBA00023224"/>
    </source>
</evidence>
<dbReference type="AlphaFoldDB" id="A0A182XFE1"/>
<organism evidence="16 17">
    <name type="scientific">Anopheles quadriannulatus</name>
    <name type="common">Mosquito</name>
    <dbReference type="NCBI Taxonomy" id="34691"/>
    <lineage>
        <taxon>Eukaryota</taxon>
        <taxon>Metazoa</taxon>
        <taxon>Ecdysozoa</taxon>
        <taxon>Arthropoda</taxon>
        <taxon>Hexapoda</taxon>
        <taxon>Insecta</taxon>
        <taxon>Pterygota</taxon>
        <taxon>Neoptera</taxon>
        <taxon>Endopterygota</taxon>
        <taxon>Diptera</taxon>
        <taxon>Nematocera</taxon>
        <taxon>Culicoidea</taxon>
        <taxon>Culicidae</taxon>
        <taxon>Anophelinae</taxon>
        <taxon>Anopheles</taxon>
    </lineage>
</organism>
<feature type="compositionally biased region" description="Polar residues" evidence="12">
    <location>
        <begin position="928"/>
        <end position="947"/>
    </location>
</feature>
<dbReference type="GO" id="GO:0008528">
    <property type="term" value="F:G protein-coupled peptide receptor activity"/>
    <property type="evidence" value="ECO:0007669"/>
    <property type="project" value="TreeGrafter"/>
</dbReference>
<reference evidence="16" key="1">
    <citation type="submission" date="2020-05" db="UniProtKB">
        <authorList>
            <consortium name="EnsemblMetazoa"/>
        </authorList>
    </citation>
    <scope>IDENTIFICATION</scope>
    <source>
        <strain evidence="16">SANGQUA</strain>
    </source>
</reference>
<dbReference type="GO" id="GO:0005886">
    <property type="term" value="C:plasma membrane"/>
    <property type="evidence" value="ECO:0007669"/>
    <property type="project" value="UniProtKB-SubCell"/>
</dbReference>
<dbReference type="GO" id="GO:0007189">
    <property type="term" value="P:adenylate cyclase-activating G protein-coupled receptor signaling pathway"/>
    <property type="evidence" value="ECO:0007669"/>
    <property type="project" value="TreeGrafter"/>
</dbReference>
<dbReference type="Gene3D" id="3.80.10.10">
    <property type="entry name" value="Ribonuclease Inhibitor"/>
    <property type="match status" value="1"/>
</dbReference>
<feature type="transmembrane region" description="Helical" evidence="13">
    <location>
        <begin position="650"/>
        <end position="671"/>
    </location>
</feature>
<evidence type="ECO:0000313" key="17">
    <source>
        <dbReference type="Proteomes" id="UP000076407"/>
    </source>
</evidence>
<evidence type="ECO:0000259" key="15">
    <source>
        <dbReference type="PROSITE" id="PS50262"/>
    </source>
</evidence>
<dbReference type="Gene3D" id="1.20.1070.10">
    <property type="entry name" value="Rhodopsin 7-helix transmembrane proteins"/>
    <property type="match status" value="1"/>
</dbReference>
<dbReference type="Pfam" id="PF13855">
    <property type="entry name" value="LRR_8"/>
    <property type="match status" value="1"/>
</dbReference>
<evidence type="ECO:0000256" key="5">
    <source>
        <dbReference type="ARBA" id="ARBA00022692"/>
    </source>
</evidence>
<keyword evidence="6" id="KW-0677">Repeat</keyword>
<sequence length="959" mass="105489">MTVWWNRARGPFYRPWVCVWLWCSVSILLAGSQPIAVVLAATQASPNSVAVTSVNNVIAARTGKPAVSGLEVGLDAAWGNTTTTAMLDANGTRSRQPVHEAAPADELESGTVPVIELKRGQCRCWNSTEEAAGEVQCRCLGQSIVRVPQKLTGMQRLTLEKVGIKRLRTNALTVYADTLQDLFFIYLREFHRIEPAAFARLRHLRTLYIAHAPKLEFLPADVFEGISTRLKTLRIIHSGLLAVPDLRVLSDHIIMHMVDLDGNQIREIHERSIQLKTDELILDNNALTEIHGSAFHGSEIAKLSIKMNYKLKEIHEKAFVGISNIRELDLSGTAIEELPTEGLAELEVLRIQHTHSLKTIPSVYNFKNLRTAYLTHSFHCCAFKFPARHDPDAHERNLKKFYEVQHRCIANGYSTPHFKLEVPSSAETPLVLDADGKDGSGPDRTDRHRRSADFRHWFRLSASDETNGRSPQTDTLQKGIDLSDKRMGEIVDDSYLLPITGHPVDDAGELAIGGGLYTENPLLGEFHETVAQISSMEALCGNLTPMILDVQCYPMPDALNPCEDVMGSHWLRGSVWVVVLLAVFGNVAVVVVLFSNRSDLTVPKFLICNLAFADLCMGLYLLLIASIDAHSMGEYFNYAFDWQYGVGCKVAGFLTVFASHLSIFTLTIVTLERWFAITHAIYLNRRIKLSAAMYIMIIGWVYAITMASMPLFGISNYSSTSICLPMEARDSLDIAYLLTVLVVNGCGFVVIVVCYAQIYLSLGKETRQAARSAHSGEMTVAKKMALLVFTNFACWAPIAFFGLTAIAGYPLIGVSKSKILLVFFYPLNSCANPYLYAILTVQYRKDLFSLLANYGLCTQRAQQYKMTYSMPTNTFQVAPARGSVNYNSSNNGTITSAAGMAALASTNTDTITTTVTCGSVVLNSNGNHGNGTATGDTSANSPANGTSAGPGVVEDETFL</sequence>
<dbReference type="PROSITE" id="PS50262">
    <property type="entry name" value="G_PROTEIN_RECEP_F1_2"/>
    <property type="match status" value="1"/>
</dbReference>
<feature type="transmembrane region" description="Helical" evidence="13">
    <location>
        <begin position="692"/>
        <end position="714"/>
    </location>
</feature>
<evidence type="ECO:0000256" key="12">
    <source>
        <dbReference type="SAM" id="MobiDB-lite"/>
    </source>
</evidence>
<feature type="transmembrane region" description="Helical" evidence="13">
    <location>
        <begin position="819"/>
        <end position="839"/>
    </location>
</feature>
<dbReference type="Pfam" id="PF00001">
    <property type="entry name" value="7tm_1"/>
    <property type="match status" value="1"/>
</dbReference>
<keyword evidence="11" id="KW-0807">Transducer</keyword>
<feature type="transmembrane region" description="Helical" evidence="13">
    <location>
        <begin position="734"/>
        <end position="763"/>
    </location>
</feature>
<evidence type="ECO:0000256" key="4">
    <source>
        <dbReference type="ARBA" id="ARBA00022614"/>
    </source>
</evidence>
<evidence type="ECO:0000256" key="3">
    <source>
        <dbReference type="ARBA" id="ARBA00022475"/>
    </source>
</evidence>
<dbReference type="InterPro" id="IPR017452">
    <property type="entry name" value="GPCR_Rhodpsn_7TM"/>
</dbReference>
<feature type="transmembrane region" description="Helical" evidence="13">
    <location>
        <begin position="606"/>
        <end position="627"/>
    </location>
</feature>
<dbReference type="InterPro" id="IPR001611">
    <property type="entry name" value="Leu-rich_rpt"/>
</dbReference>
<dbReference type="VEuPathDB" id="VectorBase:AQUA008548"/>
<evidence type="ECO:0000256" key="7">
    <source>
        <dbReference type="ARBA" id="ARBA00022989"/>
    </source>
</evidence>
<keyword evidence="5 13" id="KW-0812">Transmembrane</keyword>
<keyword evidence="3" id="KW-1003">Cell membrane</keyword>
<feature type="chain" id="PRO_5012272231" description="G-protein coupled receptors family 1 profile domain-containing protein" evidence="14">
    <location>
        <begin position="33"/>
        <end position="959"/>
    </location>
</feature>
<keyword evidence="14" id="KW-0732">Signal</keyword>
<keyword evidence="4" id="KW-0433">Leucine-rich repeat</keyword>
<feature type="region of interest" description="Disordered" evidence="12">
    <location>
        <begin position="928"/>
        <end position="959"/>
    </location>
</feature>
<dbReference type="PROSITE" id="PS00237">
    <property type="entry name" value="G_PROTEIN_RECEP_F1_1"/>
    <property type="match status" value="1"/>
</dbReference>
<accession>A0A182XFE1</accession>
<feature type="transmembrane region" description="Helical" evidence="13">
    <location>
        <begin position="784"/>
        <end position="807"/>
    </location>
</feature>
<keyword evidence="9 13" id="KW-0472">Membrane</keyword>
<keyword evidence="7 13" id="KW-1133">Transmembrane helix</keyword>
<dbReference type="InterPro" id="IPR032675">
    <property type="entry name" value="LRR_dom_sf"/>
</dbReference>
<evidence type="ECO:0000256" key="10">
    <source>
        <dbReference type="ARBA" id="ARBA00023170"/>
    </source>
</evidence>
<evidence type="ECO:0000256" key="8">
    <source>
        <dbReference type="ARBA" id="ARBA00023040"/>
    </source>
</evidence>
<dbReference type="InterPro" id="IPR002131">
    <property type="entry name" value="Gphrmn_rcpt_fam"/>
</dbReference>
<dbReference type="InterPro" id="IPR000276">
    <property type="entry name" value="GPCR_Rhodpsn"/>
</dbReference>
<dbReference type="PRINTS" id="PR00373">
    <property type="entry name" value="GLYCHORMONER"/>
</dbReference>
<dbReference type="PRINTS" id="PR00237">
    <property type="entry name" value="GPCRRHODOPSN"/>
</dbReference>
<dbReference type="Proteomes" id="UP000076407">
    <property type="component" value="Unassembled WGS sequence"/>
</dbReference>
<evidence type="ECO:0000256" key="1">
    <source>
        <dbReference type="ARBA" id="ARBA00004651"/>
    </source>
</evidence>
<protein>
    <recommendedName>
        <fullName evidence="15">G-protein coupled receptors family 1 profile domain-containing protein</fullName>
    </recommendedName>
</protein>
<keyword evidence="8" id="KW-0297">G-protein coupled receptor</keyword>
<evidence type="ECO:0000256" key="6">
    <source>
        <dbReference type="ARBA" id="ARBA00022737"/>
    </source>
</evidence>